<name>A0ABW8Z0C6_9FLAO</name>
<keyword evidence="3" id="KW-1185">Reference proteome</keyword>
<feature type="transmembrane region" description="Helical" evidence="1">
    <location>
        <begin position="30"/>
        <end position="50"/>
    </location>
</feature>
<dbReference type="EMBL" id="JBELPZ010000030">
    <property type="protein sequence ID" value="MFL9846021.1"/>
    <property type="molecule type" value="Genomic_DNA"/>
</dbReference>
<dbReference type="RefSeq" id="WP_408086295.1">
    <property type="nucleotide sequence ID" value="NZ_JBELPZ010000030.1"/>
</dbReference>
<protein>
    <recommendedName>
        <fullName evidence="4">Nitrogen regulatory IIA protein</fullName>
    </recommendedName>
</protein>
<reference evidence="2 3" key="1">
    <citation type="submission" date="2024-06" db="EMBL/GenBank/DDBJ databases">
        <authorList>
            <person name="Kaempfer P."/>
            <person name="Viver T."/>
        </authorList>
    </citation>
    <scope>NUCLEOTIDE SEQUENCE [LARGE SCALE GENOMIC DNA]</scope>
    <source>
        <strain evidence="2 3">ST-119</strain>
    </source>
</reference>
<keyword evidence="1" id="KW-0472">Membrane</keyword>
<evidence type="ECO:0000313" key="3">
    <source>
        <dbReference type="Proteomes" id="UP001629156"/>
    </source>
</evidence>
<dbReference type="Proteomes" id="UP001629156">
    <property type="component" value="Unassembled WGS sequence"/>
</dbReference>
<comment type="caution">
    <text evidence="2">The sequence shown here is derived from an EMBL/GenBank/DDBJ whole genome shotgun (WGS) entry which is preliminary data.</text>
</comment>
<organism evidence="2 3">
    <name type="scientific">Flavobacterium rhizosphaerae</name>
    <dbReference type="NCBI Taxonomy" id="3163298"/>
    <lineage>
        <taxon>Bacteria</taxon>
        <taxon>Pseudomonadati</taxon>
        <taxon>Bacteroidota</taxon>
        <taxon>Flavobacteriia</taxon>
        <taxon>Flavobacteriales</taxon>
        <taxon>Flavobacteriaceae</taxon>
        <taxon>Flavobacterium</taxon>
    </lineage>
</organism>
<keyword evidence="1" id="KW-1133">Transmembrane helix</keyword>
<keyword evidence="1" id="KW-0812">Transmembrane</keyword>
<evidence type="ECO:0000256" key="1">
    <source>
        <dbReference type="SAM" id="Phobius"/>
    </source>
</evidence>
<gene>
    <name evidence="2" type="ORF">ABS766_16480</name>
</gene>
<sequence length="76" mass="8805">MDKFIKALQSSRENLEGYWKRLPAYRKRKVIGYAFAVYCIITLVVIVQVARQFGSHAQTVAIEHIENPVVKLQEKN</sequence>
<accession>A0ABW8Z0C6</accession>
<evidence type="ECO:0000313" key="2">
    <source>
        <dbReference type="EMBL" id="MFL9846021.1"/>
    </source>
</evidence>
<evidence type="ECO:0008006" key="4">
    <source>
        <dbReference type="Google" id="ProtNLM"/>
    </source>
</evidence>
<proteinExistence type="predicted"/>